<gene>
    <name evidence="1" type="ORF">GSOID_T00028832001</name>
</gene>
<evidence type="ECO:0000313" key="1">
    <source>
        <dbReference type="EMBL" id="CBY36335.1"/>
    </source>
</evidence>
<reference evidence="1" key="1">
    <citation type="journal article" date="2010" name="Science">
        <title>Plasticity of animal genome architecture unmasked by rapid evolution of a pelagic tunicate.</title>
        <authorList>
            <person name="Denoeud F."/>
            <person name="Henriet S."/>
            <person name="Mungpakdee S."/>
            <person name="Aury J.M."/>
            <person name="Da Silva C."/>
            <person name="Brinkmann H."/>
            <person name="Mikhaleva J."/>
            <person name="Olsen L.C."/>
            <person name="Jubin C."/>
            <person name="Canestro C."/>
            <person name="Bouquet J.M."/>
            <person name="Danks G."/>
            <person name="Poulain J."/>
            <person name="Campsteijn C."/>
            <person name="Adamski M."/>
            <person name="Cross I."/>
            <person name="Yadetie F."/>
            <person name="Muffato M."/>
            <person name="Louis A."/>
            <person name="Butcher S."/>
            <person name="Tsagkogeorga G."/>
            <person name="Konrad A."/>
            <person name="Singh S."/>
            <person name="Jensen M.F."/>
            <person name="Cong E.H."/>
            <person name="Eikeseth-Otteraa H."/>
            <person name="Noel B."/>
            <person name="Anthouard V."/>
            <person name="Porcel B.M."/>
            <person name="Kachouri-Lafond R."/>
            <person name="Nishino A."/>
            <person name="Ugolini M."/>
            <person name="Chourrout P."/>
            <person name="Nishida H."/>
            <person name="Aasland R."/>
            <person name="Huzurbazar S."/>
            <person name="Westhof E."/>
            <person name="Delsuc F."/>
            <person name="Lehrach H."/>
            <person name="Reinhardt R."/>
            <person name="Weissenbach J."/>
            <person name="Roy S.W."/>
            <person name="Artiguenave F."/>
            <person name="Postlethwait J.H."/>
            <person name="Manak J.R."/>
            <person name="Thompson E.M."/>
            <person name="Jaillon O."/>
            <person name="Du Pasquier L."/>
            <person name="Boudinot P."/>
            <person name="Liberles D.A."/>
            <person name="Volff J.N."/>
            <person name="Philippe H."/>
            <person name="Lenhard B."/>
            <person name="Roest Crollius H."/>
            <person name="Wincker P."/>
            <person name="Chourrout D."/>
        </authorList>
    </citation>
    <scope>NUCLEOTIDE SEQUENCE [LARGE SCALE GENOMIC DNA]</scope>
</reference>
<accession>E4YLH4</accession>
<evidence type="ECO:0008006" key="2">
    <source>
        <dbReference type="Google" id="ProtNLM"/>
    </source>
</evidence>
<proteinExistence type="predicted"/>
<sequence>MKSCNPAPPSELESVCLPLIDGSKRSDASIKYYTDATIQTRVSELSLESSSNGNASREECLKECALTAGCFKVNYRAGSSCSLRGNELEKIDDVTFAITGEGCGGPDFIWQDSLLSWEFLFEFSNVADGEELVKFLERENSELSEWEVAVGDGLRTSEKFFVEVAEPPKKNPITGLDVDPNNTWLKFTLRSYTRFYTNTELLKDNEDGSERNGWFGRRRRGTDMDSIKQSNGEKIDTFQENVETGDAKVETKTEPKITQASKSDEPAAASCQICENTVGAFICKRKPIENYPFDEENSRLIIDEAELEYIILNPAVKTPVHFKIDVPCAKAYNVKLYSGENNAYGSDDDTTRFGLNWEGKPEDLIVDETEESEDDNGSKSGALEDLLLNQEILASWMTLSFAGYEETPASESDFPIIRLVVEPGKVITFK</sequence>
<organism evidence="1">
    <name type="scientific">Oikopleura dioica</name>
    <name type="common">Tunicate</name>
    <dbReference type="NCBI Taxonomy" id="34765"/>
    <lineage>
        <taxon>Eukaryota</taxon>
        <taxon>Metazoa</taxon>
        <taxon>Chordata</taxon>
        <taxon>Tunicata</taxon>
        <taxon>Appendicularia</taxon>
        <taxon>Copelata</taxon>
        <taxon>Oikopleuridae</taxon>
        <taxon>Oikopleura</taxon>
    </lineage>
</organism>
<protein>
    <recommendedName>
        <fullName evidence="2">Apple domain-containing protein</fullName>
    </recommendedName>
</protein>
<dbReference type="Proteomes" id="UP000011014">
    <property type="component" value="Unassembled WGS sequence"/>
</dbReference>
<dbReference type="AlphaFoldDB" id="E4YLH4"/>
<dbReference type="EMBL" id="FN654759">
    <property type="protein sequence ID" value="CBY36335.1"/>
    <property type="molecule type" value="Genomic_DNA"/>
</dbReference>
<name>E4YLH4_OIKDI</name>